<dbReference type="GO" id="GO:0005509">
    <property type="term" value="F:calcium ion binding"/>
    <property type="evidence" value="ECO:0007669"/>
    <property type="project" value="InterPro"/>
</dbReference>
<proteinExistence type="predicted"/>
<dbReference type="EMBL" id="DS469520">
    <property type="protein sequence ID" value="EDO47386.1"/>
    <property type="molecule type" value="Genomic_DNA"/>
</dbReference>
<keyword evidence="1" id="KW-0677">Repeat</keyword>
<reference evidence="3 4" key="1">
    <citation type="journal article" date="2007" name="Science">
        <title>Sea anemone genome reveals ancestral eumetazoan gene repertoire and genomic organization.</title>
        <authorList>
            <person name="Putnam N.H."/>
            <person name="Srivastava M."/>
            <person name="Hellsten U."/>
            <person name="Dirks B."/>
            <person name="Chapman J."/>
            <person name="Salamov A."/>
            <person name="Terry A."/>
            <person name="Shapiro H."/>
            <person name="Lindquist E."/>
            <person name="Kapitonov V.V."/>
            <person name="Jurka J."/>
            <person name="Genikhovich G."/>
            <person name="Grigoriev I.V."/>
            <person name="Lucas S.M."/>
            <person name="Steele R.E."/>
            <person name="Finnerty J.R."/>
            <person name="Technau U."/>
            <person name="Martindale M.Q."/>
            <person name="Rokhsar D.S."/>
        </authorList>
    </citation>
    <scope>NUCLEOTIDE SEQUENCE [LARGE SCALE GENOMIC DNA]</scope>
    <source>
        <strain evidence="4">CH2 X CH6</strain>
    </source>
</reference>
<evidence type="ECO:0000313" key="3">
    <source>
        <dbReference type="EMBL" id="EDO47386.1"/>
    </source>
</evidence>
<dbReference type="STRING" id="45351.A7RMQ2"/>
<dbReference type="PhylomeDB" id="A7RMQ2"/>
<sequence>MSYKEEQLTEFRDGFMLFDQIGDGNINYDQIGKMLRAMGLNPIDGEVKKVEADFKTKERVSFEEWLPIYTEFSKKKPPAKEDFLEGLKVFDREANGKIDSGTFRGLLCNRGDKITEEEADAILAGHEDTVKGEVDYNELIDFVMAE</sequence>
<dbReference type="PROSITE" id="PS50222">
    <property type="entry name" value="EF_HAND_2"/>
    <property type="match status" value="2"/>
</dbReference>
<dbReference type="PANTHER" id="PTHR23048">
    <property type="entry name" value="MYOSIN LIGHT CHAIN 1, 3"/>
    <property type="match status" value="1"/>
</dbReference>
<dbReference type="FunFam" id="1.10.238.10:FF:000178">
    <property type="entry name" value="Calmodulin-2 A"/>
    <property type="match status" value="1"/>
</dbReference>
<name>A7RMQ2_NEMVE</name>
<evidence type="ECO:0000313" key="4">
    <source>
        <dbReference type="Proteomes" id="UP000001593"/>
    </source>
</evidence>
<keyword evidence="4" id="KW-1185">Reference proteome</keyword>
<feature type="domain" description="EF-hand" evidence="2">
    <location>
        <begin position="78"/>
        <end position="113"/>
    </location>
</feature>
<feature type="domain" description="EF-hand" evidence="2">
    <location>
        <begin position="6"/>
        <end position="41"/>
    </location>
</feature>
<dbReference type="InterPro" id="IPR011992">
    <property type="entry name" value="EF-hand-dom_pair"/>
</dbReference>
<dbReference type="InParanoid" id="A7RMQ2"/>
<dbReference type="PANTHER" id="PTHR23048:SF49">
    <property type="entry name" value="FI08416P-RELATED"/>
    <property type="match status" value="1"/>
</dbReference>
<accession>A7RMQ2</accession>
<dbReference type="Gene3D" id="1.10.238.10">
    <property type="entry name" value="EF-hand"/>
    <property type="match status" value="2"/>
</dbReference>
<gene>
    <name evidence="3" type="ORF">NEMVEDRAFT_v1g160634</name>
</gene>
<evidence type="ECO:0000256" key="1">
    <source>
        <dbReference type="ARBA" id="ARBA00022737"/>
    </source>
</evidence>
<dbReference type="InterPro" id="IPR050230">
    <property type="entry name" value="CALM/Myosin/TropC-like"/>
</dbReference>
<dbReference type="InterPro" id="IPR002048">
    <property type="entry name" value="EF_hand_dom"/>
</dbReference>
<dbReference type="AlphaFoldDB" id="A7RMQ2"/>
<protein>
    <recommendedName>
        <fullName evidence="2">EF-hand domain-containing protein</fullName>
    </recommendedName>
</protein>
<dbReference type="eggNOG" id="KOG0030">
    <property type="taxonomic scope" value="Eukaryota"/>
</dbReference>
<organism evidence="3 4">
    <name type="scientific">Nematostella vectensis</name>
    <name type="common">Starlet sea anemone</name>
    <dbReference type="NCBI Taxonomy" id="45351"/>
    <lineage>
        <taxon>Eukaryota</taxon>
        <taxon>Metazoa</taxon>
        <taxon>Cnidaria</taxon>
        <taxon>Anthozoa</taxon>
        <taxon>Hexacorallia</taxon>
        <taxon>Actiniaria</taxon>
        <taxon>Edwardsiidae</taxon>
        <taxon>Nematostella</taxon>
    </lineage>
</organism>
<dbReference type="GO" id="GO:0016460">
    <property type="term" value="C:myosin II complex"/>
    <property type="evidence" value="ECO:0000318"/>
    <property type="project" value="GO_Central"/>
</dbReference>
<dbReference type="OMA" id="SHELGTY"/>
<dbReference type="HOGENOM" id="CLU_061288_13_3_1"/>
<dbReference type="KEGG" id="nve:5519548"/>
<dbReference type="OrthoDB" id="26525at2759"/>
<evidence type="ECO:0000259" key="2">
    <source>
        <dbReference type="PROSITE" id="PS50222"/>
    </source>
</evidence>
<dbReference type="Proteomes" id="UP000001593">
    <property type="component" value="Unassembled WGS sequence"/>
</dbReference>
<dbReference type="SUPFAM" id="SSF47473">
    <property type="entry name" value="EF-hand"/>
    <property type="match status" value="1"/>
</dbReference>